<reference evidence="4 5" key="1">
    <citation type="submission" date="2018-06" db="EMBL/GenBank/DDBJ databases">
        <authorList>
            <consortium name="Pathogen Informatics"/>
            <person name="Doyle S."/>
        </authorList>
    </citation>
    <scope>NUCLEOTIDE SEQUENCE [LARGE SCALE GENOMIC DNA]</scope>
    <source>
        <strain evidence="4 5">NCTC9836</strain>
    </source>
</reference>
<dbReference type="EMBL" id="UFWZ01000005">
    <property type="protein sequence ID" value="SUY72789.1"/>
    <property type="molecule type" value="Genomic_DNA"/>
</dbReference>
<feature type="domain" description="Putative sugar diacid recognition" evidence="1">
    <location>
        <begin position="2"/>
        <end position="131"/>
    </location>
</feature>
<dbReference type="AlphaFoldDB" id="A0A381K4Z4"/>
<evidence type="ECO:0000259" key="2">
    <source>
        <dbReference type="Pfam" id="PF13556"/>
    </source>
</evidence>
<evidence type="ECO:0000313" key="3">
    <source>
        <dbReference type="EMBL" id="SUY48018.1"/>
    </source>
</evidence>
<protein>
    <submittedName>
        <fullName evidence="4">Carbohydrate diacid regulator</fullName>
    </submittedName>
</protein>
<dbReference type="PANTHER" id="PTHR33744">
    <property type="entry name" value="CARBOHYDRATE DIACID REGULATOR"/>
    <property type="match status" value="1"/>
</dbReference>
<dbReference type="InterPro" id="IPR051448">
    <property type="entry name" value="CdaR-like_regulators"/>
</dbReference>
<dbReference type="OrthoDB" id="212459at2"/>
<accession>A0A381K4Z4</accession>
<dbReference type="InterPro" id="IPR042070">
    <property type="entry name" value="PucR_C-HTH_sf"/>
</dbReference>
<feature type="domain" description="PucR C-terminal helix-turn-helix" evidence="2">
    <location>
        <begin position="289"/>
        <end position="345"/>
    </location>
</feature>
<dbReference type="Proteomes" id="UP000254664">
    <property type="component" value="Unassembled WGS sequence"/>
</dbReference>
<dbReference type="Pfam" id="PF05651">
    <property type="entry name" value="Diacid_rec"/>
    <property type="match status" value="1"/>
</dbReference>
<evidence type="ECO:0000259" key="1">
    <source>
        <dbReference type="Pfam" id="PF05651"/>
    </source>
</evidence>
<dbReference type="RefSeq" id="WP_115641891.1">
    <property type="nucleotide sequence ID" value="NZ_UFWZ01000001.1"/>
</dbReference>
<dbReference type="EMBL" id="UFWZ01000001">
    <property type="protein sequence ID" value="SUY48018.1"/>
    <property type="molecule type" value="Genomic_DNA"/>
</dbReference>
<dbReference type="InterPro" id="IPR008599">
    <property type="entry name" value="Diacid_rec"/>
</dbReference>
<keyword evidence="5" id="KW-1185">Reference proteome</keyword>
<gene>
    <name evidence="4" type="primary">cdaR_3</name>
    <name evidence="3" type="synonym">cdaR_1</name>
    <name evidence="3" type="ORF">NCTC9836_02392</name>
    <name evidence="4" type="ORF">NCTC9836_02987</name>
</gene>
<name>A0A381K4Z4_9CLOT</name>
<organism evidence="4 5">
    <name type="scientific">Clostridium putrefaciens</name>
    <dbReference type="NCBI Taxonomy" id="99675"/>
    <lineage>
        <taxon>Bacteria</taxon>
        <taxon>Bacillati</taxon>
        <taxon>Bacillota</taxon>
        <taxon>Clostridia</taxon>
        <taxon>Eubacteriales</taxon>
        <taxon>Clostridiaceae</taxon>
        <taxon>Clostridium</taxon>
    </lineage>
</organism>
<evidence type="ECO:0000313" key="4">
    <source>
        <dbReference type="EMBL" id="SUY72789.1"/>
    </source>
</evidence>
<dbReference type="Pfam" id="PF13556">
    <property type="entry name" value="HTH_30"/>
    <property type="match status" value="1"/>
</dbReference>
<proteinExistence type="predicted"/>
<dbReference type="Gene3D" id="1.10.10.2840">
    <property type="entry name" value="PucR C-terminal helix-turn-helix domain"/>
    <property type="match status" value="1"/>
</dbReference>
<sequence>MLTYNFAQQIVDRMMKVIPYNVNIMDHRGVIIASGDSLRVGKVHRGAFEAIERGILIEVYNSSGGAKPGVNMPIYYNNEIVGVIGISGNPKVVGPFAELVKITAELLISQEYTFKEKRMEERLKDEFLHQWAYLNQEYDLVFKERAKVLNINLNIERVAVIVKSIDSVISPKFDKLRIKISKDEYLIRLNPQTCVMFIKFSNNMEKLIEGISSLIDNVYIGIGFKQDIVGLSVKQAFKSIELGERLKPNQYVYNYKEFVLIHRIYEGGDTKEILEPILKLIEEGAGSDLINTLDKYINLNGEINLVAESLHIHRNSLNYRLQKIQDITGKNTKNYLELFQLFSAYTIYKLGCKEANNIIIN</sequence>
<evidence type="ECO:0000313" key="5">
    <source>
        <dbReference type="Proteomes" id="UP000254664"/>
    </source>
</evidence>
<dbReference type="InterPro" id="IPR025736">
    <property type="entry name" value="PucR_C-HTH_dom"/>
</dbReference>
<dbReference type="PANTHER" id="PTHR33744:SF15">
    <property type="entry name" value="CARBOHYDRATE DIACID REGULATOR"/>
    <property type="match status" value="1"/>
</dbReference>